<accession>A0ABR8YHQ3</accession>
<dbReference type="SUPFAM" id="SSF53067">
    <property type="entry name" value="Actin-like ATPase domain"/>
    <property type="match status" value="1"/>
</dbReference>
<evidence type="ECO:0000313" key="5">
    <source>
        <dbReference type="Proteomes" id="UP000652763"/>
    </source>
</evidence>
<feature type="domain" description="HTH marR-type" evidence="3">
    <location>
        <begin position="42"/>
        <end position="92"/>
    </location>
</feature>
<evidence type="ECO:0000256" key="1">
    <source>
        <dbReference type="ARBA" id="ARBA00006479"/>
    </source>
</evidence>
<dbReference type="SUPFAM" id="SSF46785">
    <property type="entry name" value="Winged helix' DNA-binding domain"/>
    <property type="match status" value="1"/>
</dbReference>
<comment type="caution">
    <text evidence="4">The sequence shown here is derived from an EMBL/GenBank/DDBJ whole genome shotgun (WGS) entry which is preliminary data.</text>
</comment>
<dbReference type="Pfam" id="PF00480">
    <property type="entry name" value="ROK"/>
    <property type="match status" value="1"/>
</dbReference>
<dbReference type="Pfam" id="PF12802">
    <property type="entry name" value="MarR_2"/>
    <property type="match status" value="1"/>
</dbReference>
<dbReference type="Gene3D" id="3.30.420.40">
    <property type="match status" value="2"/>
</dbReference>
<protein>
    <submittedName>
        <fullName evidence="4">ROK family transcriptional regulator</fullName>
    </submittedName>
</protein>
<evidence type="ECO:0000256" key="2">
    <source>
        <dbReference type="SAM" id="MobiDB-lite"/>
    </source>
</evidence>
<name>A0ABR8YHQ3_9MICC</name>
<dbReference type="InterPro" id="IPR000600">
    <property type="entry name" value="ROK"/>
</dbReference>
<evidence type="ECO:0000313" key="4">
    <source>
        <dbReference type="EMBL" id="MBD8043658.1"/>
    </source>
</evidence>
<dbReference type="PANTHER" id="PTHR18964">
    <property type="entry name" value="ROK (REPRESSOR, ORF, KINASE) FAMILY"/>
    <property type="match status" value="1"/>
</dbReference>
<dbReference type="Gene3D" id="1.10.10.10">
    <property type="entry name" value="Winged helix-like DNA-binding domain superfamily/Winged helix DNA-binding domain"/>
    <property type="match status" value="1"/>
</dbReference>
<sequence length="391" mass="40220">MLLPEFPAGSPAAPTRSRLTRPGFQPESRALPGHARSHNLALVLQTLYRDGELSRADLARELGFTRVTASDLVAELIANGYVVERGHREEARPGKPAMLVDINRSGLQIVSLDLAEHSVFRGALLDLDGNVLKRCEVHRAAGPGEGTLEETISLLSQTLQLATAPVLGVGVGSPGVVDADGVVQSAPNLGWFGVDLRAVLSGVSGLPVTVGNDANAAVLAESAVSNSSNDLMLIKIGHGVGSGLVVGGRPLLGSRFAAGEIGHVTVGTDGGARCVCGKTGCLETWLSVPNLETALSGKDGAQRQTVLAAAGQRLGIALAPIVGALNLSEVVLNGPPHLVDGPLLDAAAQTLQERTLAEFTSGVSFRRSTQGQDIVLRGAAVMVLSAQLGVA</sequence>
<organism evidence="4 5">
    <name type="scientific">Arthrobacter pullicola</name>
    <dbReference type="NCBI Taxonomy" id="2762224"/>
    <lineage>
        <taxon>Bacteria</taxon>
        <taxon>Bacillati</taxon>
        <taxon>Actinomycetota</taxon>
        <taxon>Actinomycetes</taxon>
        <taxon>Micrococcales</taxon>
        <taxon>Micrococcaceae</taxon>
        <taxon>Arthrobacter</taxon>
    </lineage>
</organism>
<comment type="similarity">
    <text evidence="1">Belongs to the ROK (NagC/XylR) family.</text>
</comment>
<dbReference type="EMBL" id="JACSQC010000003">
    <property type="protein sequence ID" value="MBD8043658.1"/>
    <property type="molecule type" value="Genomic_DNA"/>
</dbReference>
<dbReference type="InterPro" id="IPR043129">
    <property type="entry name" value="ATPase_NBD"/>
</dbReference>
<keyword evidence="5" id="KW-1185">Reference proteome</keyword>
<dbReference type="RefSeq" id="WP_191746583.1">
    <property type="nucleotide sequence ID" value="NZ_JACSQC010000003.1"/>
</dbReference>
<dbReference type="PROSITE" id="PS01125">
    <property type="entry name" value="ROK"/>
    <property type="match status" value="1"/>
</dbReference>
<dbReference type="InterPro" id="IPR036390">
    <property type="entry name" value="WH_DNA-bd_sf"/>
</dbReference>
<evidence type="ECO:0000259" key="3">
    <source>
        <dbReference type="Pfam" id="PF12802"/>
    </source>
</evidence>
<reference evidence="4 5" key="1">
    <citation type="submission" date="2020-08" db="EMBL/GenBank/DDBJ databases">
        <title>A Genomic Blueprint of the Chicken Gut Microbiome.</title>
        <authorList>
            <person name="Gilroy R."/>
            <person name="Ravi A."/>
            <person name="Getino M."/>
            <person name="Pursley I."/>
            <person name="Horton D.L."/>
            <person name="Alikhan N.-F."/>
            <person name="Baker D."/>
            <person name="Gharbi K."/>
            <person name="Hall N."/>
            <person name="Watson M."/>
            <person name="Adriaenssens E.M."/>
            <person name="Foster-Nyarko E."/>
            <person name="Jarju S."/>
            <person name="Secka A."/>
            <person name="Antonio M."/>
            <person name="Oren A."/>
            <person name="Chaudhuri R."/>
            <person name="La Ragione R.M."/>
            <person name="Hildebrand F."/>
            <person name="Pallen M.J."/>
        </authorList>
    </citation>
    <scope>NUCLEOTIDE SEQUENCE [LARGE SCALE GENOMIC DNA]</scope>
    <source>
        <strain evidence="4 5">Sa2BUA2</strain>
    </source>
</reference>
<dbReference type="Proteomes" id="UP000652763">
    <property type="component" value="Unassembled WGS sequence"/>
</dbReference>
<gene>
    <name evidence="4" type="ORF">H9638_07505</name>
</gene>
<feature type="region of interest" description="Disordered" evidence="2">
    <location>
        <begin position="1"/>
        <end position="32"/>
    </location>
</feature>
<dbReference type="InterPro" id="IPR000835">
    <property type="entry name" value="HTH_MarR-typ"/>
</dbReference>
<dbReference type="InterPro" id="IPR049874">
    <property type="entry name" value="ROK_cs"/>
</dbReference>
<dbReference type="PANTHER" id="PTHR18964:SF149">
    <property type="entry name" value="BIFUNCTIONAL UDP-N-ACETYLGLUCOSAMINE 2-EPIMERASE_N-ACETYLMANNOSAMINE KINASE"/>
    <property type="match status" value="1"/>
</dbReference>
<dbReference type="InterPro" id="IPR036388">
    <property type="entry name" value="WH-like_DNA-bd_sf"/>
</dbReference>
<proteinExistence type="inferred from homology"/>